<gene>
    <name evidence="1" type="ORF">H0A36_19050</name>
</gene>
<proteinExistence type="predicted"/>
<evidence type="ECO:0000313" key="2">
    <source>
        <dbReference type="Proteomes" id="UP000569732"/>
    </source>
</evidence>
<evidence type="ECO:0008006" key="3">
    <source>
        <dbReference type="Google" id="ProtNLM"/>
    </source>
</evidence>
<organism evidence="1 2">
    <name type="scientific">Spartinivicinus marinus</name>
    <dbReference type="NCBI Taxonomy" id="2994442"/>
    <lineage>
        <taxon>Bacteria</taxon>
        <taxon>Pseudomonadati</taxon>
        <taxon>Pseudomonadota</taxon>
        <taxon>Gammaproteobacteria</taxon>
        <taxon>Oceanospirillales</taxon>
        <taxon>Zooshikellaceae</taxon>
        <taxon>Spartinivicinus</taxon>
    </lineage>
</organism>
<name>A0A853IC28_9GAMM</name>
<dbReference type="RefSeq" id="WP_180570137.1">
    <property type="nucleotide sequence ID" value="NZ_JACCKB010000035.1"/>
</dbReference>
<protein>
    <recommendedName>
        <fullName evidence="3">Polysaccharide deacetylase</fullName>
    </recommendedName>
</protein>
<accession>A0A853IC28</accession>
<dbReference type="EMBL" id="JACCKB010000035">
    <property type="protein sequence ID" value="NYZ68118.1"/>
    <property type="molecule type" value="Genomic_DNA"/>
</dbReference>
<dbReference type="Proteomes" id="UP000569732">
    <property type="component" value="Unassembled WGS sequence"/>
</dbReference>
<keyword evidence="2" id="KW-1185">Reference proteome</keyword>
<dbReference type="InterPro" id="IPR011330">
    <property type="entry name" value="Glyco_hydro/deAcase_b/a-brl"/>
</dbReference>
<dbReference type="SUPFAM" id="SSF88713">
    <property type="entry name" value="Glycoside hydrolase/deacetylase"/>
    <property type="match status" value="1"/>
</dbReference>
<sequence length="331" mass="37786">MKASKYYHTSIQIIIFFLLLFFTLWNTANAQGKVIAIVSVDWEGRTLEDQNLQAMNDFRADYPQVGLLQFLNAAYYTKPDTNHHTVTQAIRSVLRPNDEHGLHIHAWRSLIEAAGVNFRTEPNWSHPGPITLNRCRLTGDCGHNVPISAYTQNELRNVIQFSNQTLVDAGFNYPVSFRAGGWMAAPHVINALSAEGFKFDSSAAATILLKGRRWSDRLYNWLTELWGDVNTVSQPYLIGPSYTPLWELPDNGILADYITGKEMLTVLKRNVNKWRQNPDKNVYISIGFHQESAARYISRIREAVDLFETYTKENNIPFEWAKLPLDSASFN</sequence>
<reference evidence="1 2" key="1">
    <citation type="submission" date="2020-07" db="EMBL/GenBank/DDBJ databases">
        <title>Endozoicomonas sp. nov., isolated from sediment.</title>
        <authorList>
            <person name="Gu T."/>
        </authorList>
    </citation>
    <scope>NUCLEOTIDE SEQUENCE [LARGE SCALE GENOMIC DNA]</scope>
    <source>
        <strain evidence="1 2">SM1973</strain>
    </source>
</reference>
<evidence type="ECO:0000313" key="1">
    <source>
        <dbReference type="EMBL" id="NYZ68118.1"/>
    </source>
</evidence>
<dbReference type="AlphaFoldDB" id="A0A853IC28"/>
<dbReference type="Gene3D" id="3.20.20.370">
    <property type="entry name" value="Glycoside hydrolase/deacetylase"/>
    <property type="match status" value="1"/>
</dbReference>
<comment type="caution">
    <text evidence="1">The sequence shown here is derived from an EMBL/GenBank/DDBJ whole genome shotgun (WGS) entry which is preliminary data.</text>
</comment>
<dbReference type="GO" id="GO:0005975">
    <property type="term" value="P:carbohydrate metabolic process"/>
    <property type="evidence" value="ECO:0007669"/>
    <property type="project" value="InterPro"/>
</dbReference>